<feature type="transmembrane region" description="Helical" evidence="9">
    <location>
        <begin position="304"/>
        <end position="324"/>
    </location>
</feature>
<comment type="subcellular location">
    <subcellularLocation>
        <location evidence="1">Membrane</location>
        <topology evidence="1">Multi-pass membrane protein</topology>
    </subcellularLocation>
</comment>
<dbReference type="GO" id="GO:0016020">
    <property type="term" value="C:membrane"/>
    <property type="evidence" value="ECO:0007669"/>
    <property type="project" value="UniProtKB-SubCell"/>
</dbReference>
<feature type="transmembrane region" description="Helical" evidence="9">
    <location>
        <begin position="175"/>
        <end position="204"/>
    </location>
</feature>
<feature type="transmembrane region" description="Helical" evidence="9">
    <location>
        <begin position="211"/>
        <end position="232"/>
    </location>
</feature>
<evidence type="ECO:0000256" key="3">
    <source>
        <dbReference type="ARBA" id="ARBA00007282"/>
    </source>
</evidence>
<protein>
    <recommendedName>
        <fullName evidence="10">Wax synthase domain-containing protein</fullName>
    </recommendedName>
</protein>
<dbReference type="EMBL" id="BQFW01000002">
    <property type="protein sequence ID" value="GJJ69639.1"/>
    <property type="molecule type" value="Genomic_DNA"/>
</dbReference>
<keyword evidence="4" id="KW-0808">Transferase</keyword>
<proteinExistence type="inferred from homology"/>
<dbReference type="InterPro" id="IPR044851">
    <property type="entry name" value="Wax_synthase"/>
</dbReference>
<keyword evidence="12" id="KW-1185">Reference proteome</keyword>
<comment type="similarity">
    <text evidence="3">Belongs to the wax synthase family.</text>
</comment>
<reference evidence="11" key="1">
    <citation type="submission" date="2021-11" db="EMBL/GenBank/DDBJ databases">
        <authorList>
            <person name="Herlambang A."/>
            <person name="Guo Y."/>
            <person name="Takashima Y."/>
            <person name="Nishizawa T."/>
        </authorList>
    </citation>
    <scope>NUCLEOTIDE SEQUENCE</scope>
    <source>
        <strain evidence="11">E1425</strain>
    </source>
</reference>
<dbReference type="AlphaFoldDB" id="A0A9P3LT68"/>
<name>A0A9P3LT68_9FUNG</name>
<feature type="transmembrane region" description="Helical" evidence="9">
    <location>
        <begin position="345"/>
        <end position="366"/>
    </location>
</feature>
<dbReference type="Pfam" id="PF13813">
    <property type="entry name" value="MBOAT_2"/>
    <property type="match status" value="1"/>
</dbReference>
<organism evidence="11 12">
    <name type="scientific">Entomortierella parvispora</name>
    <dbReference type="NCBI Taxonomy" id="205924"/>
    <lineage>
        <taxon>Eukaryota</taxon>
        <taxon>Fungi</taxon>
        <taxon>Fungi incertae sedis</taxon>
        <taxon>Mucoromycota</taxon>
        <taxon>Mortierellomycotina</taxon>
        <taxon>Mortierellomycetes</taxon>
        <taxon>Mortierellales</taxon>
        <taxon>Mortierellaceae</taxon>
        <taxon>Entomortierella</taxon>
    </lineage>
</organism>
<comment type="pathway">
    <text evidence="2">Secondary metabolite biosynthesis.</text>
</comment>
<dbReference type="GO" id="GO:0008374">
    <property type="term" value="F:O-acyltransferase activity"/>
    <property type="evidence" value="ECO:0007669"/>
    <property type="project" value="InterPro"/>
</dbReference>
<feature type="compositionally biased region" description="Basic and acidic residues" evidence="8">
    <location>
        <begin position="32"/>
        <end position="49"/>
    </location>
</feature>
<keyword evidence="7 9" id="KW-0472">Membrane</keyword>
<evidence type="ECO:0000256" key="1">
    <source>
        <dbReference type="ARBA" id="ARBA00004141"/>
    </source>
</evidence>
<feature type="region of interest" description="Disordered" evidence="8">
    <location>
        <begin position="30"/>
        <end position="89"/>
    </location>
</feature>
<dbReference type="OrthoDB" id="1077582at2759"/>
<evidence type="ECO:0000256" key="2">
    <source>
        <dbReference type="ARBA" id="ARBA00005179"/>
    </source>
</evidence>
<evidence type="ECO:0000256" key="8">
    <source>
        <dbReference type="SAM" id="MobiDB-lite"/>
    </source>
</evidence>
<evidence type="ECO:0000256" key="4">
    <source>
        <dbReference type="ARBA" id="ARBA00022679"/>
    </source>
</evidence>
<evidence type="ECO:0000256" key="6">
    <source>
        <dbReference type="ARBA" id="ARBA00022989"/>
    </source>
</evidence>
<comment type="caution">
    <text evidence="11">The sequence shown here is derived from an EMBL/GenBank/DDBJ whole genome shotgun (WGS) entry which is preliminary data.</text>
</comment>
<evidence type="ECO:0000259" key="10">
    <source>
        <dbReference type="Pfam" id="PF13813"/>
    </source>
</evidence>
<evidence type="ECO:0000313" key="12">
    <source>
        <dbReference type="Proteomes" id="UP000827284"/>
    </source>
</evidence>
<feature type="domain" description="Wax synthase" evidence="10">
    <location>
        <begin position="225"/>
        <end position="311"/>
    </location>
</feature>
<sequence>MAMAVTAAGVSQRMVDLYYIQPWTGVQTKNLRGKEQNGTHPGDVDHMGKDPSSSIQGSVTLQPVVRNRKSTSAHKSQDKSGEPHLAWTQDIDGVKKSRDTLLHWDMDRFMTEMWSPLRKFSATSSSSDSSVQKRFIAGRDILVQTLVYKFAMDWVLYGVSFVTPEQAMGFSKFHYGLFVAAGGVLIMMLILWPVYSFALGYAFIQDQKLDLLEWTMLTAYLPCFATTPVGFWANWHTLFRYIWVDLGFLPVQRFFRKERLKKKGGRGTTALAVAEEALPVLAVFALSGIMHAYIVYAVWRESVWSQLVYFLIQGLAVVLTRVSERTVFGRWIHAKRKESRTNQRLFDVLGWMLMVLFHVVTAPIFMYPYVAQGMWLHILELSPVWWLLAK</sequence>
<accession>A0A9P3LT68</accession>
<keyword evidence="6 9" id="KW-1133">Transmembrane helix</keyword>
<evidence type="ECO:0000256" key="7">
    <source>
        <dbReference type="ARBA" id="ARBA00023136"/>
    </source>
</evidence>
<reference evidence="11" key="2">
    <citation type="journal article" date="2022" name="Microbiol. Resour. Announc.">
        <title>Whole-Genome Sequence of Entomortierella parvispora E1425, a Mucoromycotan Fungus Associated with Burkholderiaceae-Related Endosymbiotic Bacteria.</title>
        <authorList>
            <person name="Herlambang A."/>
            <person name="Guo Y."/>
            <person name="Takashima Y."/>
            <person name="Narisawa K."/>
            <person name="Ohta H."/>
            <person name="Nishizawa T."/>
        </authorList>
    </citation>
    <scope>NUCLEOTIDE SEQUENCE</scope>
    <source>
        <strain evidence="11">E1425</strain>
    </source>
</reference>
<evidence type="ECO:0000256" key="9">
    <source>
        <dbReference type="SAM" id="Phobius"/>
    </source>
</evidence>
<evidence type="ECO:0000256" key="5">
    <source>
        <dbReference type="ARBA" id="ARBA00022692"/>
    </source>
</evidence>
<dbReference type="Proteomes" id="UP000827284">
    <property type="component" value="Unassembled WGS sequence"/>
</dbReference>
<keyword evidence="5 9" id="KW-0812">Transmembrane</keyword>
<feature type="transmembrane region" description="Helical" evidence="9">
    <location>
        <begin position="277"/>
        <end position="298"/>
    </location>
</feature>
<dbReference type="GO" id="GO:0006629">
    <property type="term" value="P:lipid metabolic process"/>
    <property type="evidence" value="ECO:0007669"/>
    <property type="project" value="InterPro"/>
</dbReference>
<dbReference type="PANTHER" id="PTHR31595">
    <property type="entry name" value="LONG-CHAIN-ALCOHOL O-FATTY-ACYLTRANSFERASE 3-RELATED"/>
    <property type="match status" value="1"/>
</dbReference>
<dbReference type="PANTHER" id="PTHR31595:SF57">
    <property type="entry name" value="OS04G0481900 PROTEIN"/>
    <property type="match status" value="1"/>
</dbReference>
<gene>
    <name evidence="11" type="ORF">EMPS_01987</name>
</gene>
<dbReference type="InterPro" id="IPR032805">
    <property type="entry name" value="Wax_synthase_dom"/>
</dbReference>
<evidence type="ECO:0000313" key="11">
    <source>
        <dbReference type="EMBL" id="GJJ69639.1"/>
    </source>
</evidence>
<feature type="compositionally biased region" description="Polar residues" evidence="8">
    <location>
        <begin position="51"/>
        <end position="61"/>
    </location>
</feature>